<reference evidence="3 4" key="1">
    <citation type="journal article" date="2019" name="Sci. Rep.">
        <title>A high-quality genome of Eragrostis curvula grass provides insights into Poaceae evolution and supports new strategies to enhance forage quality.</title>
        <authorList>
            <person name="Carballo J."/>
            <person name="Santos B.A.C.M."/>
            <person name="Zappacosta D."/>
            <person name="Garbus I."/>
            <person name="Selva J.P."/>
            <person name="Gallo C.A."/>
            <person name="Diaz A."/>
            <person name="Albertini E."/>
            <person name="Caccamo M."/>
            <person name="Echenique V."/>
        </authorList>
    </citation>
    <scope>NUCLEOTIDE SEQUENCE [LARGE SCALE GENOMIC DNA]</scope>
    <source>
        <strain evidence="4">cv. Victoria</strain>
        <tissue evidence="3">Leaf</tissue>
    </source>
</reference>
<feature type="compositionally biased region" description="Basic residues" evidence="1">
    <location>
        <begin position="64"/>
        <end position="73"/>
    </location>
</feature>
<evidence type="ECO:0000256" key="1">
    <source>
        <dbReference type="SAM" id="MobiDB-lite"/>
    </source>
</evidence>
<sequence length="405" mass="44897">MDDGADPNAIAAGRSPTRRIYVTNRSAGLRAAGPFTAGEALNPSNWVSTSMEPSHESLEEQSSRRRFRPRRRLPAPPMYDDVADSTWQDLLTGELLGASDAGFGRRRPGPSAPPSETEEHPRKVSSSELDGEVTDFPTLDGALSLSDPPPLTPEITGEETDDDDAYSHVRAPGYVRHSIGLINVTRSMLLSLGDSLFTTVSVEEMCKPRRAEHSEESLSKLKEYIDSQPSMSFEEAFDSLLAVEHATLTALAAEKGTELPRDPFLIDQEAMSLQAQQQDSEAAAHPQNAMKLQQELLRMESDEDIPTNITRHGSVAPSHVRSLHTKFDYNVNENFILPKCSIFVLLRFTHIGAASGPKETSFTKEKMIYMEAEPTQYLLSQDSSSKSHAHQHVQNSYELCIWMER</sequence>
<dbReference type="Proteomes" id="UP000324897">
    <property type="component" value="Chromosome 2"/>
</dbReference>
<feature type="compositionally biased region" description="Basic and acidic residues" evidence="1">
    <location>
        <begin position="53"/>
        <end position="63"/>
    </location>
</feature>
<feature type="region of interest" description="Disordered" evidence="1">
    <location>
        <begin position="34"/>
        <end position="82"/>
    </location>
</feature>
<evidence type="ECO:0000313" key="4">
    <source>
        <dbReference type="Proteomes" id="UP000324897"/>
    </source>
</evidence>
<dbReference type="EMBL" id="RWGY01000013">
    <property type="protein sequence ID" value="TVU23812.1"/>
    <property type="molecule type" value="Genomic_DNA"/>
</dbReference>
<name>A0A5J9UKJ0_9POAL</name>
<evidence type="ECO:0000313" key="2">
    <source>
        <dbReference type="EMBL" id="TVU23812.1"/>
    </source>
</evidence>
<dbReference type="Gramene" id="TVU23812">
    <property type="protein sequence ID" value="TVU23812"/>
    <property type="gene ID" value="EJB05_26194"/>
</dbReference>
<accession>A0A5J9UKJ0</accession>
<keyword evidence="4" id="KW-1185">Reference proteome</keyword>
<comment type="caution">
    <text evidence="3">The sequence shown here is derived from an EMBL/GenBank/DDBJ whole genome shotgun (WGS) entry which is preliminary data.</text>
</comment>
<organism evidence="3 4">
    <name type="scientific">Eragrostis curvula</name>
    <name type="common">weeping love grass</name>
    <dbReference type="NCBI Taxonomy" id="38414"/>
    <lineage>
        <taxon>Eukaryota</taxon>
        <taxon>Viridiplantae</taxon>
        <taxon>Streptophyta</taxon>
        <taxon>Embryophyta</taxon>
        <taxon>Tracheophyta</taxon>
        <taxon>Spermatophyta</taxon>
        <taxon>Magnoliopsida</taxon>
        <taxon>Liliopsida</taxon>
        <taxon>Poales</taxon>
        <taxon>Poaceae</taxon>
        <taxon>PACMAD clade</taxon>
        <taxon>Chloridoideae</taxon>
        <taxon>Eragrostideae</taxon>
        <taxon>Eragrostidinae</taxon>
        <taxon>Eragrostis</taxon>
    </lineage>
</organism>
<feature type="compositionally biased region" description="Polar residues" evidence="1">
    <location>
        <begin position="42"/>
        <end position="52"/>
    </location>
</feature>
<dbReference type="AlphaFoldDB" id="A0A5J9UKJ0"/>
<feature type="region of interest" description="Disordered" evidence="1">
    <location>
        <begin position="98"/>
        <end position="166"/>
    </location>
</feature>
<gene>
    <name evidence="2" type="ORF">EJB05_26194</name>
    <name evidence="3" type="ORF">EJB05_26201</name>
</gene>
<evidence type="ECO:0000313" key="3">
    <source>
        <dbReference type="EMBL" id="TVU23818.1"/>
    </source>
</evidence>
<protein>
    <submittedName>
        <fullName evidence="3">Uncharacterized protein</fullName>
    </submittedName>
</protein>
<proteinExistence type="predicted"/>
<dbReference type="EMBL" id="RWGY01000013">
    <property type="protein sequence ID" value="TVU23818.1"/>
    <property type="molecule type" value="Genomic_DNA"/>
</dbReference>
<dbReference type="Gramene" id="TVU23818">
    <property type="protein sequence ID" value="TVU23818"/>
    <property type="gene ID" value="EJB05_26201"/>
</dbReference>